<proteinExistence type="predicted"/>
<dbReference type="EnsemblMetazoa" id="CJA41846a.1">
    <property type="protein sequence ID" value="CJA41846a.1"/>
    <property type="gene ID" value="WBGene00217694"/>
</dbReference>
<dbReference type="AlphaFoldDB" id="A0A8R1IRA2"/>
<protein>
    <submittedName>
        <fullName evidence="1">Uncharacterized protein</fullName>
    </submittedName>
</protein>
<name>A0A8R1IRA2_CAEJA</name>
<keyword evidence="2" id="KW-1185">Reference proteome</keyword>
<evidence type="ECO:0000313" key="2">
    <source>
        <dbReference type="Proteomes" id="UP000005237"/>
    </source>
</evidence>
<reference evidence="2" key="1">
    <citation type="submission" date="2010-08" db="EMBL/GenBank/DDBJ databases">
        <authorList>
            <consortium name="Caenorhabditis japonica Sequencing Consortium"/>
            <person name="Wilson R.K."/>
        </authorList>
    </citation>
    <scope>NUCLEOTIDE SEQUENCE [LARGE SCALE GENOMIC DNA]</scope>
    <source>
        <strain evidence="2">DF5081</strain>
    </source>
</reference>
<dbReference type="Proteomes" id="UP000005237">
    <property type="component" value="Unassembled WGS sequence"/>
</dbReference>
<organism evidence="1 2">
    <name type="scientific">Caenorhabditis japonica</name>
    <dbReference type="NCBI Taxonomy" id="281687"/>
    <lineage>
        <taxon>Eukaryota</taxon>
        <taxon>Metazoa</taxon>
        <taxon>Ecdysozoa</taxon>
        <taxon>Nematoda</taxon>
        <taxon>Chromadorea</taxon>
        <taxon>Rhabditida</taxon>
        <taxon>Rhabditina</taxon>
        <taxon>Rhabditomorpha</taxon>
        <taxon>Rhabditoidea</taxon>
        <taxon>Rhabditidae</taxon>
        <taxon>Peloderinae</taxon>
        <taxon>Caenorhabditis</taxon>
    </lineage>
</organism>
<evidence type="ECO:0000313" key="1">
    <source>
        <dbReference type="EnsemblMetazoa" id="CJA41846a.1"/>
    </source>
</evidence>
<sequence length="47" mass="5169">MCQPLRLKVNDSSQTPVTFAFSNRIVLGRKPCRSTYSANANIAALDI</sequence>
<reference evidence="1" key="2">
    <citation type="submission" date="2022-06" db="UniProtKB">
        <authorList>
            <consortium name="EnsemblMetazoa"/>
        </authorList>
    </citation>
    <scope>IDENTIFICATION</scope>
    <source>
        <strain evidence="1">DF5081</strain>
    </source>
</reference>
<accession>A0A8R1IRA2</accession>